<accession>A0A438JHE1</accession>
<reference evidence="2 3" key="1">
    <citation type="journal article" date="2018" name="PLoS Genet.">
        <title>Population sequencing reveals clonal diversity and ancestral inbreeding in the grapevine cultivar Chardonnay.</title>
        <authorList>
            <person name="Roach M.J."/>
            <person name="Johnson D.L."/>
            <person name="Bohlmann J."/>
            <person name="van Vuuren H.J."/>
            <person name="Jones S.J."/>
            <person name="Pretorius I.S."/>
            <person name="Schmidt S.A."/>
            <person name="Borneman A.R."/>
        </authorList>
    </citation>
    <scope>NUCLEOTIDE SEQUENCE [LARGE SCALE GENOMIC DNA]</scope>
    <source>
        <strain evidence="3">cv. Chardonnay</strain>
        <tissue evidence="2">Leaf</tissue>
    </source>
</reference>
<feature type="compositionally biased region" description="Low complexity" evidence="1">
    <location>
        <begin position="66"/>
        <end position="84"/>
    </location>
</feature>
<dbReference type="Proteomes" id="UP000288805">
    <property type="component" value="Unassembled WGS sequence"/>
</dbReference>
<evidence type="ECO:0000256" key="1">
    <source>
        <dbReference type="SAM" id="MobiDB-lite"/>
    </source>
</evidence>
<gene>
    <name evidence="2" type="ORF">CK203_014119</name>
</gene>
<feature type="region of interest" description="Disordered" evidence="1">
    <location>
        <begin position="27"/>
        <end position="93"/>
    </location>
</feature>
<dbReference type="EMBL" id="QGNW01000041">
    <property type="protein sequence ID" value="RVX08371.1"/>
    <property type="molecule type" value="Genomic_DNA"/>
</dbReference>
<evidence type="ECO:0000313" key="2">
    <source>
        <dbReference type="EMBL" id="RVX08371.1"/>
    </source>
</evidence>
<dbReference type="AlphaFoldDB" id="A0A438JHE1"/>
<organism evidence="2 3">
    <name type="scientific">Vitis vinifera</name>
    <name type="common">Grape</name>
    <dbReference type="NCBI Taxonomy" id="29760"/>
    <lineage>
        <taxon>Eukaryota</taxon>
        <taxon>Viridiplantae</taxon>
        <taxon>Streptophyta</taxon>
        <taxon>Embryophyta</taxon>
        <taxon>Tracheophyta</taxon>
        <taxon>Spermatophyta</taxon>
        <taxon>Magnoliopsida</taxon>
        <taxon>eudicotyledons</taxon>
        <taxon>Gunneridae</taxon>
        <taxon>Pentapetalae</taxon>
        <taxon>rosids</taxon>
        <taxon>Vitales</taxon>
        <taxon>Vitaceae</taxon>
        <taxon>Viteae</taxon>
        <taxon>Vitis</taxon>
    </lineage>
</organism>
<name>A0A438JHE1_VITVI</name>
<evidence type="ECO:0000313" key="3">
    <source>
        <dbReference type="Proteomes" id="UP000288805"/>
    </source>
</evidence>
<dbReference type="PANTHER" id="PTHR36405">
    <property type="entry name" value="BNAA10G09140D PROTEIN"/>
    <property type="match status" value="1"/>
</dbReference>
<proteinExistence type="predicted"/>
<protein>
    <submittedName>
        <fullName evidence="2">Uncharacterized protein</fullName>
    </submittedName>
</protein>
<dbReference type="PANTHER" id="PTHR36405:SF1">
    <property type="entry name" value="OS07G0520600 PROTEIN"/>
    <property type="match status" value="1"/>
</dbReference>
<sequence length="162" mass="17244">MVGEGGGSSIRVGTTGKISVLMTRELESTRCESSETPVSCRRKCQTGPVSVSCGTYARRQHRRTTGNGKSSGGSPRSSSQGSHGSAHRKTCNSRLPACRVPILSSDEVSFDRTPDRNGPGKKGSCVVEIVDLNCGNPERGWSSPMASRLKKLGFSRLSQTIN</sequence>
<comment type="caution">
    <text evidence="2">The sequence shown here is derived from an EMBL/GenBank/DDBJ whole genome shotgun (WGS) entry which is preliminary data.</text>
</comment>